<dbReference type="OrthoDB" id="9804482at2"/>
<keyword evidence="5" id="KW-0482">Metalloprotease</keyword>
<gene>
    <name evidence="7" type="ORF">A5893_02150</name>
</gene>
<keyword evidence="3" id="KW-0378">Hydrolase</keyword>
<keyword evidence="1" id="KW-0645">Protease</keyword>
<evidence type="ECO:0000259" key="6">
    <source>
        <dbReference type="PROSITE" id="PS50249"/>
    </source>
</evidence>
<organism evidence="7 8">
    <name type="scientific">Pedobacter psychrophilus</name>
    <dbReference type="NCBI Taxonomy" id="1826909"/>
    <lineage>
        <taxon>Bacteria</taxon>
        <taxon>Pseudomonadati</taxon>
        <taxon>Bacteroidota</taxon>
        <taxon>Sphingobacteriia</taxon>
        <taxon>Sphingobacteriales</taxon>
        <taxon>Sphingobacteriaceae</taxon>
        <taxon>Pedobacter</taxon>
    </lineage>
</organism>
<keyword evidence="4" id="KW-0862">Zinc</keyword>
<evidence type="ECO:0000256" key="2">
    <source>
        <dbReference type="ARBA" id="ARBA00022723"/>
    </source>
</evidence>
<dbReference type="PANTHER" id="PTHR30471:SF3">
    <property type="entry name" value="UPF0758 PROTEIN YEES-RELATED"/>
    <property type="match status" value="1"/>
</dbReference>
<dbReference type="PANTHER" id="PTHR30471">
    <property type="entry name" value="DNA REPAIR PROTEIN RADC"/>
    <property type="match status" value="1"/>
</dbReference>
<dbReference type="Pfam" id="PF04002">
    <property type="entry name" value="RadC"/>
    <property type="match status" value="1"/>
</dbReference>
<accession>A0A179DLM7</accession>
<evidence type="ECO:0000256" key="1">
    <source>
        <dbReference type="ARBA" id="ARBA00022670"/>
    </source>
</evidence>
<reference evidence="7 8" key="2">
    <citation type="submission" date="2016-06" db="EMBL/GenBank/DDBJ databases">
        <title>Pedobacter psychrophilus sp. nov., isolated from Antarctic fragmentary rock.</title>
        <authorList>
            <person name="Svec P."/>
        </authorList>
    </citation>
    <scope>NUCLEOTIDE SEQUENCE [LARGE SCALE GENOMIC DNA]</scope>
    <source>
        <strain evidence="7 8">CCM 8644</strain>
    </source>
</reference>
<evidence type="ECO:0000256" key="4">
    <source>
        <dbReference type="ARBA" id="ARBA00022833"/>
    </source>
</evidence>
<dbReference type="GO" id="GO:0046872">
    <property type="term" value="F:metal ion binding"/>
    <property type="evidence" value="ECO:0007669"/>
    <property type="project" value="UniProtKB-KW"/>
</dbReference>
<evidence type="ECO:0000256" key="5">
    <source>
        <dbReference type="ARBA" id="ARBA00023049"/>
    </source>
</evidence>
<dbReference type="InterPro" id="IPR037518">
    <property type="entry name" value="MPN"/>
</dbReference>
<proteinExistence type="predicted"/>
<dbReference type="GO" id="GO:0006508">
    <property type="term" value="P:proteolysis"/>
    <property type="evidence" value="ECO:0007669"/>
    <property type="project" value="UniProtKB-KW"/>
</dbReference>
<evidence type="ECO:0000256" key="3">
    <source>
        <dbReference type="ARBA" id="ARBA00022801"/>
    </source>
</evidence>
<dbReference type="CDD" id="cd08071">
    <property type="entry name" value="MPN_DUF2466"/>
    <property type="match status" value="1"/>
</dbReference>
<protein>
    <submittedName>
        <fullName evidence="7">DNA repair protein</fullName>
    </submittedName>
</protein>
<dbReference type="AlphaFoldDB" id="A0A179DLM7"/>
<dbReference type="EMBL" id="LWHJ01000011">
    <property type="protein sequence ID" value="OAQ41941.1"/>
    <property type="molecule type" value="Genomic_DNA"/>
</dbReference>
<evidence type="ECO:0000313" key="7">
    <source>
        <dbReference type="EMBL" id="OAQ41941.1"/>
    </source>
</evidence>
<dbReference type="PROSITE" id="PS50249">
    <property type="entry name" value="MPN"/>
    <property type="match status" value="1"/>
</dbReference>
<reference evidence="7 8" key="1">
    <citation type="submission" date="2016-04" db="EMBL/GenBank/DDBJ databases">
        <authorList>
            <person name="Evans L.H."/>
            <person name="Alamgir A."/>
            <person name="Owens N."/>
            <person name="Weber N.D."/>
            <person name="Virtaneva K."/>
            <person name="Barbian K."/>
            <person name="Babar A."/>
            <person name="Rosenke K."/>
        </authorList>
    </citation>
    <scope>NUCLEOTIDE SEQUENCE [LARGE SCALE GENOMIC DNA]</scope>
    <source>
        <strain evidence="7 8">CCM 8644</strain>
    </source>
</reference>
<name>A0A179DLM7_9SPHI</name>
<dbReference type="InterPro" id="IPR020891">
    <property type="entry name" value="UPF0758_CS"/>
</dbReference>
<comment type="caution">
    <text evidence="7">The sequence shown here is derived from an EMBL/GenBank/DDBJ whole genome shotgun (WGS) entry which is preliminary data.</text>
</comment>
<dbReference type="Gene3D" id="3.40.140.10">
    <property type="entry name" value="Cytidine Deaminase, domain 2"/>
    <property type="match status" value="1"/>
</dbReference>
<dbReference type="STRING" id="1826909.A5893_02150"/>
<evidence type="ECO:0000313" key="8">
    <source>
        <dbReference type="Proteomes" id="UP000078459"/>
    </source>
</evidence>
<dbReference type="InterPro" id="IPR025657">
    <property type="entry name" value="RadC_JAB"/>
</dbReference>
<feature type="domain" description="MPN" evidence="6">
    <location>
        <begin position="31"/>
        <end position="156"/>
    </location>
</feature>
<dbReference type="GO" id="GO:0008237">
    <property type="term" value="F:metallopeptidase activity"/>
    <property type="evidence" value="ECO:0007669"/>
    <property type="project" value="UniProtKB-KW"/>
</dbReference>
<dbReference type="InterPro" id="IPR001405">
    <property type="entry name" value="UPF0758"/>
</dbReference>
<dbReference type="RefSeq" id="WP_068820973.1">
    <property type="nucleotide sequence ID" value="NZ_LWHJ01000011.1"/>
</dbReference>
<sequence>METFTNQSSLFHVAEISISYSSKIKNSERIKVDNSKEVFKIFSEGWDHHKIDLFEQFKILLLTKSNRVIGLFEASSGGVSGCLVDPKIIFATAVKACASSIILAHNHPSGNLKPSQADISITKKLKEGGKLLDIEILDHLIVTSEGYYSFADDGMLP</sequence>
<dbReference type="PROSITE" id="PS01302">
    <property type="entry name" value="UPF0758"/>
    <property type="match status" value="1"/>
</dbReference>
<dbReference type="Proteomes" id="UP000078459">
    <property type="component" value="Unassembled WGS sequence"/>
</dbReference>
<keyword evidence="2" id="KW-0479">Metal-binding</keyword>
<keyword evidence="8" id="KW-1185">Reference proteome</keyword>